<dbReference type="PATRIC" id="fig|1300253.3.peg.2295"/>
<reference evidence="1 2" key="1">
    <citation type="journal article" date="2013" name="Genome Biol. Evol.">
        <title>Genomic Diversity of "Deep Ecotype" Alteromonas macleodii Isolates: Evidence for Pan-Mediterranean Clonal Frames.</title>
        <authorList>
            <person name="Lopez-Perez M."/>
            <person name="Gonzaga A."/>
            <person name="Rodriguez-Valera F."/>
        </authorList>
    </citation>
    <scope>NUCLEOTIDE SEQUENCE [LARGE SCALE GENOMIC DNA]</scope>
    <source>
        <strain evidence="2">'English Channel 615'</strain>
    </source>
</reference>
<proteinExistence type="predicted"/>
<dbReference type="EMBL" id="CP004846">
    <property type="protein sequence ID" value="AGP78147.1"/>
    <property type="molecule type" value="Genomic_DNA"/>
</dbReference>
<accession>S5ADI0</accession>
<dbReference type="HOGENOM" id="CLU_623895_0_0_6"/>
<protein>
    <recommendedName>
        <fullName evidence="3">Alginate export domain-containing protein</fullName>
    </recommendedName>
</protein>
<evidence type="ECO:0000313" key="1">
    <source>
        <dbReference type="EMBL" id="AGP78147.1"/>
    </source>
</evidence>
<gene>
    <name evidence="1" type="ORF">I633_11015</name>
</gene>
<name>S5ADI0_9ALTE</name>
<dbReference type="AlphaFoldDB" id="S5ADI0"/>
<evidence type="ECO:0008006" key="3">
    <source>
        <dbReference type="Google" id="ProtNLM"/>
    </source>
</evidence>
<organism evidence="1 2">
    <name type="scientific">Alteromonas mediterranea 615</name>
    <dbReference type="NCBI Taxonomy" id="1300253"/>
    <lineage>
        <taxon>Bacteria</taxon>
        <taxon>Pseudomonadati</taxon>
        <taxon>Pseudomonadota</taxon>
        <taxon>Gammaproteobacteria</taxon>
        <taxon>Alteromonadales</taxon>
        <taxon>Alteromonadaceae</taxon>
        <taxon>Alteromonas/Salinimonas group</taxon>
        <taxon>Alteromonas</taxon>
    </lineage>
</organism>
<evidence type="ECO:0000313" key="2">
    <source>
        <dbReference type="Proteomes" id="UP000014909"/>
    </source>
</evidence>
<dbReference type="KEGG" id="amh:I633_11015"/>
<dbReference type="BioCyc" id="AMAC1300253:G12YX-1761-MONOMER"/>
<dbReference type="Proteomes" id="UP000014909">
    <property type="component" value="Chromosome"/>
</dbReference>
<sequence>MIMSRFNKEDMQRRLLQRVLSIIIFIVCVHGEVYSKPFPEPYEDDWGMIDWEEESEDIYQLSGFLEMASGVRLSNDPIIGTDKTLSDLRLQVQFDYDLQASQFSFVSDAYFDGVLEQTRINIREATWEARLGFLGAWGNRFDAKVGQQVLTWGTGDNVFLNDLFPKDFQSFFAGREVEYLKSPSLSAKVSAYFDVFNLDVVLTPEFEPDVYINGDYFSFFLPTAATQVALGFDVTPPLRPQSPEYALRLYKSVGTSEYAGYFYSGFHKSPNSLTQDYRPTFSSLNVYGASFRTTLGNGIFNAEFAYYDSVDDKNGDNPLVPNGQARWLLGYEQEIVGNLEGSLQLYTESILDHQALIQNSLTPKFEPKQHRVWFTQRLRYKGMQQALVLNAFNFYSTTDKDGYLKVSAEYSPVDLWRLSGGLNIFYGKQPFTFWGQFEDASNFFVRFRYFY</sequence>